<keyword evidence="2" id="KW-0812">Transmembrane</keyword>
<name>A0A9Q1HH36_HOLLE</name>
<evidence type="ECO:0000256" key="1">
    <source>
        <dbReference type="ARBA" id="ARBA00010236"/>
    </source>
</evidence>
<dbReference type="Gene3D" id="3.40.50.300">
    <property type="entry name" value="P-loop containing nucleotide triphosphate hydrolases"/>
    <property type="match status" value="1"/>
</dbReference>
<evidence type="ECO:0000256" key="2">
    <source>
        <dbReference type="SAM" id="Phobius"/>
    </source>
</evidence>
<dbReference type="EMBL" id="JAIZAY010000003">
    <property type="protein sequence ID" value="KAJ8044698.1"/>
    <property type="molecule type" value="Genomic_DNA"/>
</dbReference>
<reference evidence="3" key="1">
    <citation type="submission" date="2021-10" db="EMBL/GenBank/DDBJ databases">
        <title>Tropical sea cucumber genome reveals ecological adaptation and Cuvierian tubules defense mechanism.</title>
        <authorList>
            <person name="Chen T."/>
        </authorList>
    </citation>
    <scope>NUCLEOTIDE SEQUENCE</scope>
    <source>
        <strain evidence="3">Nanhai2018</strain>
        <tissue evidence="3">Muscle</tissue>
    </source>
</reference>
<organism evidence="3 4">
    <name type="scientific">Holothuria leucospilota</name>
    <name type="common">Black long sea cucumber</name>
    <name type="synonym">Mertensiothuria leucospilota</name>
    <dbReference type="NCBI Taxonomy" id="206669"/>
    <lineage>
        <taxon>Eukaryota</taxon>
        <taxon>Metazoa</taxon>
        <taxon>Echinodermata</taxon>
        <taxon>Eleutherozoa</taxon>
        <taxon>Echinozoa</taxon>
        <taxon>Holothuroidea</taxon>
        <taxon>Aspidochirotacea</taxon>
        <taxon>Aspidochirotida</taxon>
        <taxon>Holothuriidae</taxon>
        <taxon>Holothuria</taxon>
    </lineage>
</organism>
<accession>A0A9Q1HH36</accession>
<dbReference type="OrthoDB" id="5985073at2759"/>
<keyword evidence="2" id="KW-0472">Membrane</keyword>
<dbReference type="SUPFAM" id="SSF52540">
    <property type="entry name" value="P-loop containing nucleoside triphosphate hydrolases"/>
    <property type="match status" value="1"/>
</dbReference>
<dbReference type="InterPro" id="IPR051589">
    <property type="entry name" value="Sialate-O-sulfotransferase"/>
</dbReference>
<evidence type="ECO:0000313" key="4">
    <source>
        <dbReference type="Proteomes" id="UP001152320"/>
    </source>
</evidence>
<dbReference type="Pfam" id="PF13469">
    <property type="entry name" value="Sulfotransfer_3"/>
    <property type="match status" value="1"/>
</dbReference>
<dbReference type="InterPro" id="IPR027417">
    <property type="entry name" value="P-loop_NTPase"/>
</dbReference>
<protein>
    <submittedName>
        <fullName evidence="3">WSC domain-containing protein 2</fullName>
    </submittedName>
</protein>
<comment type="similarity">
    <text evidence="1">Belongs to the WSCD family.</text>
</comment>
<comment type="caution">
    <text evidence="3">The sequence shown here is derived from an EMBL/GenBank/DDBJ whole genome shotgun (WGS) entry which is preliminary data.</text>
</comment>
<keyword evidence="2" id="KW-1133">Transmembrane helix</keyword>
<keyword evidence="4" id="KW-1185">Reference proteome</keyword>
<dbReference type="PANTHER" id="PTHR45964:SF5">
    <property type="entry name" value="WSCD FAMILY MEMBER CG9164"/>
    <property type="match status" value="1"/>
</dbReference>
<proteinExistence type="inferred from homology"/>
<dbReference type="AlphaFoldDB" id="A0A9Q1HH36"/>
<sequence>MALRPHGHDHCAHNTESRRTWRNSNAIPSRLNPAQQDQKSIMMLIQSYLYVLMASIVIMFYIYVYLDHHYFSKLRASNFSTERTTNPTRYIANTVDVVRTLATPTNQLSHREVINRMSLNLSLASKEQYENRTNPVYLGANRSICDVNTQFMPAGSMPLVALVSAPGSGNTWLRYLIEKATGIYTGSVYNDKALLRGGFLGESEDPRSGRVVVIKMHKVQNIRSIKAELDGIVLLIRNPYSAIVSDFNRLVAHNTHKGIAPAEAFNTSYWAQFVTCSAQRWQTIARYCIELPVRKLVVYYEDLLTDLPQQLRRVVSFLGLLVDENKIKCAFQDNEGILYFCSLK</sequence>
<gene>
    <name evidence="3" type="ORF">HOLleu_07502</name>
</gene>
<evidence type="ECO:0000313" key="3">
    <source>
        <dbReference type="EMBL" id="KAJ8044698.1"/>
    </source>
</evidence>
<dbReference type="Proteomes" id="UP001152320">
    <property type="component" value="Chromosome 3"/>
</dbReference>
<feature type="transmembrane region" description="Helical" evidence="2">
    <location>
        <begin position="48"/>
        <end position="66"/>
    </location>
</feature>
<dbReference type="PANTHER" id="PTHR45964">
    <property type="entry name" value="WSCD FAMILY MEMBER CG9164"/>
    <property type="match status" value="1"/>
</dbReference>